<sequence>MKLHLPLNAVDRVNRPPVFYLTVQDGLILTSSVLWTISYILYVRQAFRDRNYGMPLVPLWANFAWEFLFTLVCPTSAAQVIAFGPWLVIDLFIIYTTLQFGPEQWRHAPMVAENMGTIMAIGILFMMAVFWAVIKTIGSEKSSFYIAYGVQILISAYSIAHLVKRGHTAGHSWGIWFFRTTGTGATICQFLWKYWHYPANYRRISEPLTMFLFAACVSIDLIYPFVYAAVEQKEMMKMKYM</sequence>
<dbReference type="GO" id="GO:0016829">
    <property type="term" value="F:lyase activity"/>
    <property type="evidence" value="ECO:0007669"/>
    <property type="project" value="InterPro"/>
</dbReference>
<gene>
    <name evidence="8" type="ORF">C8A01DRAFT_31620</name>
</gene>
<evidence type="ECO:0000256" key="4">
    <source>
        <dbReference type="ARBA" id="ARBA00022692"/>
    </source>
</evidence>
<keyword evidence="5 7" id="KW-1133">Transmembrane helix</keyword>
<name>A0AAN6SW60_9PEZI</name>
<organism evidence="8 9">
    <name type="scientific">Parachaetomium inaequale</name>
    <dbReference type="NCBI Taxonomy" id="2588326"/>
    <lineage>
        <taxon>Eukaryota</taxon>
        <taxon>Fungi</taxon>
        <taxon>Dikarya</taxon>
        <taxon>Ascomycota</taxon>
        <taxon>Pezizomycotina</taxon>
        <taxon>Sordariomycetes</taxon>
        <taxon>Sordariomycetidae</taxon>
        <taxon>Sordariales</taxon>
        <taxon>Chaetomiaceae</taxon>
        <taxon>Parachaetomium</taxon>
    </lineage>
</organism>
<dbReference type="AlphaFoldDB" id="A0AAN6SW60"/>
<proteinExistence type="inferred from homology"/>
<feature type="transmembrane region" description="Helical" evidence="7">
    <location>
        <begin position="145"/>
        <end position="163"/>
    </location>
</feature>
<accession>A0AAN6SW60</accession>
<dbReference type="Proteomes" id="UP001303115">
    <property type="component" value="Unassembled WGS sequence"/>
</dbReference>
<dbReference type="PANTHER" id="PTHR42038:SF2">
    <property type="entry name" value="TERPENE CYCLASE AUSL"/>
    <property type="match status" value="1"/>
</dbReference>
<keyword evidence="4 7" id="KW-0812">Transmembrane</keyword>
<comment type="subcellular location">
    <subcellularLocation>
        <location evidence="1">Membrane</location>
        <topology evidence="1">Multi-pass membrane protein</topology>
    </subcellularLocation>
</comment>
<keyword evidence="6 7" id="KW-0472">Membrane</keyword>
<evidence type="ECO:0000313" key="8">
    <source>
        <dbReference type="EMBL" id="KAK4044303.1"/>
    </source>
</evidence>
<dbReference type="InterPro" id="IPR039020">
    <property type="entry name" value="PaxB-like"/>
</dbReference>
<keyword evidence="9" id="KW-1185">Reference proteome</keyword>
<feature type="transmembrane region" description="Helical" evidence="7">
    <location>
        <begin position="175"/>
        <end position="195"/>
    </location>
</feature>
<feature type="transmembrane region" description="Helical" evidence="7">
    <location>
        <begin position="20"/>
        <end position="42"/>
    </location>
</feature>
<evidence type="ECO:0000256" key="3">
    <source>
        <dbReference type="ARBA" id="ARBA00006757"/>
    </source>
</evidence>
<dbReference type="GO" id="GO:0016020">
    <property type="term" value="C:membrane"/>
    <property type="evidence" value="ECO:0007669"/>
    <property type="project" value="UniProtKB-SubCell"/>
</dbReference>
<protein>
    <submittedName>
        <fullName evidence="8">Uncharacterized protein</fullName>
    </submittedName>
</protein>
<dbReference type="EMBL" id="MU854320">
    <property type="protein sequence ID" value="KAK4044303.1"/>
    <property type="molecule type" value="Genomic_DNA"/>
</dbReference>
<feature type="transmembrane region" description="Helical" evidence="7">
    <location>
        <begin position="110"/>
        <end position="133"/>
    </location>
</feature>
<feature type="transmembrane region" description="Helical" evidence="7">
    <location>
        <begin position="78"/>
        <end position="98"/>
    </location>
</feature>
<evidence type="ECO:0000313" key="9">
    <source>
        <dbReference type="Proteomes" id="UP001303115"/>
    </source>
</evidence>
<feature type="transmembrane region" description="Helical" evidence="7">
    <location>
        <begin position="207"/>
        <end position="230"/>
    </location>
</feature>
<dbReference type="PANTHER" id="PTHR42038">
    <property type="match status" value="1"/>
</dbReference>
<comment type="pathway">
    <text evidence="2">Secondary metabolite biosynthesis.</text>
</comment>
<evidence type="ECO:0000256" key="2">
    <source>
        <dbReference type="ARBA" id="ARBA00005179"/>
    </source>
</evidence>
<dbReference type="Pfam" id="PF25129">
    <property type="entry name" value="Pyr4-TMTC"/>
    <property type="match status" value="1"/>
</dbReference>
<evidence type="ECO:0000256" key="7">
    <source>
        <dbReference type="SAM" id="Phobius"/>
    </source>
</evidence>
<evidence type="ECO:0000256" key="5">
    <source>
        <dbReference type="ARBA" id="ARBA00022989"/>
    </source>
</evidence>
<reference evidence="9" key="1">
    <citation type="journal article" date="2023" name="Mol. Phylogenet. Evol.">
        <title>Genome-scale phylogeny and comparative genomics of the fungal order Sordariales.</title>
        <authorList>
            <person name="Hensen N."/>
            <person name="Bonometti L."/>
            <person name="Westerberg I."/>
            <person name="Brannstrom I.O."/>
            <person name="Guillou S."/>
            <person name="Cros-Aarteil S."/>
            <person name="Calhoun S."/>
            <person name="Haridas S."/>
            <person name="Kuo A."/>
            <person name="Mondo S."/>
            <person name="Pangilinan J."/>
            <person name="Riley R."/>
            <person name="LaButti K."/>
            <person name="Andreopoulos B."/>
            <person name="Lipzen A."/>
            <person name="Chen C."/>
            <person name="Yan M."/>
            <person name="Daum C."/>
            <person name="Ng V."/>
            <person name="Clum A."/>
            <person name="Steindorff A."/>
            <person name="Ohm R.A."/>
            <person name="Martin F."/>
            <person name="Silar P."/>
            <person name="Natvig D.O."/>
            <person name="Lalanne C."/>
            <person name="Gautier V."/>
            <person name="Ament-Velasquez S.L."/>
            <person name="Kruys A."/>
            <person name="Hutchinson M.I."/>
            <person name="Powell A.J."/>
            <person name="Barry K."/>
            <person name="Miller A.N."/>
            <person name="Grigoriev I.V."/>
            <person name="Debuchy R."/>
            <person name="Gladieux P."/>
            <person name="Hiltunen Thoren M."/>
            <person name="Johannesson H."/>
        </authorList>
    </citation>
    <scope>NUCLEOTIDE SEQUENCE [LARGE SCALE GENOMIC DNA]</scope>
    <source>
        <strain evidence="9">CBS 284.82</strain>
    </source>
</reference>
<evidence type="ECO:0000256" key="1">
    <source>
        <dbReference type="ARBA" id="ARBA00004141"/>
    </source>
</evidence>
<comment type="caution">
    <text evidence="8">The sequence shown here is derived from an EMBL/GenBank/DDBJ whole genome shotgun (WGS) entry which is preliminary data.</text>
</comment>
<comment type="similarity">
    <text evidence="3">Belongs to the paxB family.</text>
</comment>
<evidence type="ECO:0000256" key="6">
    <source>
        <dbReference type="ARBA" id="ARBA00023136"/>
    </source>
</evidence>